<feature type="transmembrane region" description="Helical" evidence="1">
    <location>
        <begin position="109"/>
        <end position="132"/>
    </location>
</feature>
<dbReference type="EMBL" id="UOEM01000075">
    <property type="protein sequence ID" value="VAW14519.1"/>
    <property type="molecule type" value="Genomic_DNA"/>
</dbReference>
<feature type="transmembrane region" description="Helical" evidence="1">
    <location>
        <begin position="40"/>
        <end position="65"/>
    </location>
</feature>
<feature type="transmembrane region" description="Helical" evidence="1">
    <location>
        <begin position="170"/>
        <end position="189"/>
    </location>
</feature>
<feature type="transmembrane region" description="Helical" evidence="1">
    <location>
        <begin position="71"/>
        <end position="89"/>
    </location>
</feature>
<accession>A0A3B0TQL7</accession>
<gene>
    <name evidence="2" type="ORF">MNBD_ALPHA09-970</name>
</gene>
<feature type="transmembrane region" description="Helical" evidence="1">
    <location>
        <begin position="235"/>
        <end position="256"/>
    </location>
</feature>
<evidence type="ECO:0008006" key="3">
    <source>
        <dbReference type="Google" id="ProtNLM"/>
    </source>
</evidence>
<keyword evidence="1" id="KW-1133">Transmembrane helix</keyword>
<keyword evidence="1" id="KW-0472">Membrane</keyword>
<feature type="transmembrane region" description="Helical" evidence="1">
    <location>
        <begin position="6"/>
        <end position="33"/>
    </location>
</feature>
<reference evidence="2" key="1">
    <citation type="submission" date="2018-06" db="EMBL/GenBank/DDBJ databases">
        <authorList>
            <person name="Zhirakovskaya E."/>
        </authorList>
    </citation>
    <scope>NUCLEOTIDE SEQUENCE</scope>
</reference>
<proteinExistence type="predicted"/>
<evidence type="ECO:0000256" key="1">
    <source>
        <dbReference type="SAM" id="Phobius"/>
    </source>
</evidence>
<dbReference type="AlphaFoldDB" id="A0A3B0TQL7"/>
<name>A0A3B0TQL7_9ZZZZ</name>
<organism evidence="2">
    <name type="scientific">hydrothermal vent metagenome</name>
    <dbReference type="NCBI Taxonomy" id="652676"/>
    <lineage>
        <taxon>unclassified sequences</taxon>
        <taxon>metagenomes</taxon>
        <taxon>ecological metagenomes</taxon>
    </lineage>
</organism>
<keyword evidence="1" id="KW-0812">Transmembrane</keyword>
<feature type="transmembrane region" description="Helical" evidence="1">
    <location>
        <begin position="268"/>
        <end position="295"/>
    </location>
</feature>
<protein>
    <recommendedName>
        <fullName evidence="3">DUF2232 domain-containing protein</fullName>
    </recommendedName>
</protein>
<dbReference type="Pfam" id="PF09991">
    <property type="entry name" value="DUF2232"/>
    <property type="match status" value="1"/>
</dbReference>
<dbReference type="InterPro" id="IPR018710">
    <property type="entry name" value="DUF2232"/>
</dbReference>
<sequence>MINQVLIGVGAGLTAALLYASAATLSPLALMLFYLGPLPIFLSALGWGMAAGLAAGVTAGLVLGVVQAPGAAALFLFSVVVPALILAHLARLGRKNQGGGAEHYPVGRLLLWASGISAVTTVTTTLVLGIGVEEIKVVVSQLIQQLVEAQPELAENQDALNAMAETIARIIVPLSSVSWAVALILNLWLSGRILKLSDRLPRPWPNLHHVTVPPRLHFALAIAVALSFVGGQVGFVAVVAASCLALVFVFVGLSVIHHLTNGQPTRPLILSIVYAIIIFLTVPLSFLPLMIVAGIGLAEPHLALRARAAQARGEPPPPTAA</sequence>
<evidence type="ECO:0000313" key="2">
    <source>
        <dbReference type="EMBL" id="VAW14519.1"/>
    </source>
</evidence>